<evidence type="ECO:0000256" key="1">
    <source>
        <dbReference type="ARBA" id="ARBA00004496"/>
    </source>
</evidence>
<evidence type="ECO:0000313" key="13">
    <source>
        <dbReference type="EMBL" id="CAB4866710.1"/>
    </source>
</evidence>
<keyword evidence="5" id="KW-0808">Transferase</keyword>
<reference evidence="13" key="1">
    <citation type="submission" date="2020-05" db="EMBL/GenBank/DDBJ databases">
        <authorList>
            <person name="Chiriac C."/>
            <person name="Salcher M."/>
            <person name="Ghai R."/>
            <person name="Kavagutti S V."/>
        </authorList>
    </citation>
    <scope>NUCLEOTIDE SEQUENCE</scope>
</reference>
<dbReference type="GO" id="GO:0005524">
    <property type="term" value="F:ATP binding"/>
    <property type="evidence" value="ECO:0007669"/>
    <property type="project" value="UniProtKB-KW"/>
</dbReference>
<dbReference type="EMBL" id="CAFBLU010000005">
    <property type="protein sequence ID" value="CAB4866710.1"/>
    <property type="molecule type" value="Genomic_DNA"/>
</dbReference>
<dbReference type="SUPFAM" id="SSF55821">
    <property type="entry name" value="YrdC/RibB"/>
    <property type="match status" value="1"/>
</dbReference>
<comment type="subcellular location">
    <subcellularLocation>
        <location evidence="1">Cytoplasm</location>
    </subcellularLocation>
</comment>
<evidence type="ECO:0000256" key="10">
    <source>
        <dbReference type="ARBA" id="ARBA00029774"/>
    </source>
</evidence>
<dbReference type="GO" id="GO:0006450">
    <property type="term" value="P:regulation of translational fidelity"/>
    <property type="evidence" value="ECO:0007669"/>
    <property type="project" value="TreeGrafter"/>
</dbReference>
<keyword evidence="9" id="KW-0067">ATP-binding</keyword>
<evidence type="ECO:0000256" key="7">
    <source>
        <dbReference type="ARBA" id="ARBA00022695"/>
    </source>
</evidence>
<accession>A0A6J7DAR5</accession>
<evidence type="ECO:0000256" key="5">
    <source>
        <dbReference type="ARBA" id="ARBA00022679"/>
    </source>
</evidence>
<organism evidence="13">
    <name type="scientific">freshwater metagenome</name>
    <dbReference type="NCBI Taxonomy" id="449393"/>
    <lineage>
        <taxon>unclassified sequences</taxon>
        <taxon>metagenomes</taxon>
        <taxon>ecological metagenomes</taxon>
    </lineage>
</organism>
<dbReference type="PANTHER" id="PTHR17490:SF16">
    <property type="entry name" value="THREONYLCARBAMOYL-AMP SYNTHASE"/>
    <property type="match status" value="1"/>
</dbReference>
<dbReference type="InterPro" id="IPR050156">
    <property type="entry name" value="TC-AMP_synthase_SUA5"/>
</dbReference>
<evidence type="ECO:0000256" key="3">
    <source>
        <dbReference type="ARBA" id="ARBA00012584"/>
    </source>
</evidence>
<dbReference type="PANTHER" id="PTHR17490">
    <property type="entry name" value="SUA5"/>
    <property type="match status" value="1"/>
</dbReference>
<dbReference type="GO" id="GO:0000049">
    <property type="term" value="F:tRNA binding"/>
    <property type="evidence" value="ECO:0007669"/>
    <property type="project" value="TreeGrafter"/>
</dbReference>
<comment type="catalytic activity">
    <reaction evidence="11">
        <text>L-threonine + hydrogencarbonate + ATP = L-threonylcarbamoyladenylate + diphosphate + H2O</text>
        <dbReference type="Rhea" id="RHEA:36407"/>
        <dbReference type="ChEBI" id="CHEBI:15377"/>
        <dbReference type="ChEBI" id="CHEBI:17544"/>
        <dbReference type="ChEBI" id="CHEBI:30616"/>
        <dbReference type="ChEBI" id="CHEBI:33019"/>
        <dbReference type="ChEBI" id="CHEBI:57926"/>
        <dbReference type="ChEBI" id="CHEBI:73682"/>
        <dbReference type="EC" id="2.7.7.87"/>
    </reaction>
</comment>
<evidence type="ECO:0000256" key="6">
    <source>
        <dbReference type="ARBA" id="ARBA00022694"/>
    </source>
</evidence>
<dbReference type="EC" id="2.7.7.87" evidence="3"/>
<dbReference type="Gene3D" id="3.90.870.10">
    <property type="entry name" value="DHBP synthase"/>
    <property type="match status" value="1"/>
</dbReference>
<dbReference type="AlphaFoldDB" id="A0A6J7DAR5"/>
<comment type="similarity">
    <text evidence="2">Belongs to the SUA5 family.</text>
</comment>
<feature type="domain" description="YrdC-like" evidence="12">
    <location>
        <begin position="6"/>
        <end position="200"/>
    </location>
</feature>
<evidence type="ECO:0000256" key="9">
    <source>
        <dbReference type="ARBA" id="ARBA00022840"/>
    </source>
</evidence>
<evidence type="ECO:0000256" key="2">
    <source>
        <dbReference type="ARBA" id="ARBA00007663"/>
    </source>
</evidence>
<protein>
    <recommendedName>
        <fullName evidence="10">L-threonylcarbamoyladenylate synthase</fullName>
        <ecNumber evidence="3">2.7.7.87</ecNumber>
    </recommendedName>
    <alternativeName>
        <fullName evidence="10">L-threonylcarbamoyladenylate synthase</fullName>
    </alternativeName>
</protein>
<dbReference type="GO" id="GO:0005737">
    <property type="term" value="C:cytoplasm"/>
    <property type="evidence" value="ECO:0007669"/>
    <property type="project" value="UniProtKB-SubCell"/>
</dbReference>
<gene>
    <name evidence="13" type="ORF">UFOPK3444_00496</name>
</gene>
<dbReference type="InterPro" id="IPR017945">
    <property type="entry name" value="DHBP_synth_RibB-like_a/b_dom"/>
</dbReference>
<keyword evidence="7" id="KW-0548">Nucleotidyltransferase</keyword>
<dbReference type="GO" id="GO:0003725">
    <property type="term" value="F:double-stranded RNA binding"/>
    <property type="evidence" value="ECO:0007669"/>
    <property type="project" value="InterPro"/>
</dbReference>
<sequence length="213" mass="22332">MSIDPKMLTAEDAATFERCMSVGGVAVFPADTVYGLACEPDDKEAVRRLYALKGRLPDKPAAVMFFDVSLALEAVYELGPKTREALGRLFPGPVTALVPNPTGRFPLACAGSPHTLGLRVPELEGPLEALSGVRWPVLQSSANPSGGPDPRTIEAVPAGITDGCDLVLDAGELPGTPSTVVDLSAYEDGGDWTIVREGAMDWDELARRLGGGG</sequence>
<evidence type="ECO:0000256" key="4">
    <source>
        <dbReference type="ARBA" id="ARBA00022490"/>
    </source>
</evidence>
<name>A0A6J7DAR5_9ZZZZ</name>
<keyword evidence="6" id="KW-0819">tRNA processing</keyword>
<dbReference type="GO" id="GO:0008033">
    <property type="term" value="P:tRNA processing"/>
    <property type="evidence" value="ECO:0007669"/>
    <property type="project" value="UniProtKB-KW"/>
</dbReference>
<dbReference type="PROSITE" id="PS51163">
    <property type="entry name" value="YRDC"/>
    <property type="match status" value="1"/>
</dbReference>
<dbReference type="Pfam" id="PF01300">
    <property type="entry name" value="Sua5_yciO_yrdC"/>
    <property type="match status" value="1"/>
</dbReference>
<keyword evidence="8" id="KW-0547">Nucleotide-binding</keyword>
<evidence type="ECO:0000256" key="8">
    <source>
        <dbReference type="ARBA" id="ARBA00022741"/>
    </source>
</evidence>
<keyword evidence="4" id="KW-0963">Cytoplasm</keyword>
<dbReference type="InterPro" id="IPR006070">
    <property type="entry name" value="Sua5-like_dom"/>
</dbReference>
<dbReference type="GO" id="GO:0061710">
    <property type="term" value="F:L-threonylcarbamoyladenylate synthase"/>
    <property type="evidence" value="ECO:0007669"/>
    <property type="project" value="UniProtKB-EC"/>
</dbReference>
<evidence type="ECO:0000256" key="11">
    <source>
        <dbReference type="ARBA" id="ARBA00048366"/>
    </source>
</evidence>
<proteinExistence type="inferred from homology"/>
<evidence type="ECO:0000259" key="12">
    <source>
        <dbReference type="PROSITE" id="PS51163"/>
    </source>
</evidence>